<keyword evidence="5 14" id="KW-0408">Iron</keyword>
<dbReference type="GO" id="GO:0051539">
    <property type="term" value="F:4 iron, 4 sulfur cluster binding"/>
    <property type="evidence" value="ECO:0007669"/>
    <property type="project" value="UniProtKB-UniRule"/>
</dbReference>
<dbReference type="Proteomes" id="UP000439113">
    <property type="component" value="Unassembled WGS sequence"/>
</dbReference>
<comment type="pathway">
    <text evidence="8 14">Sulfur metabolism; hydrogen sulfide biosynthesis; sulfite from sulfate.</text>
</comment>
<keyword evidence="2 14" id="KW-0963">Cytoplasm</keyword>
<dbReference type="RefSeq" id="WP_155446874.1">
    <property type="nucleotide sequence ID" value="NZ_JAOQNR010000011.1"/>
</dbReference>
<keyword evidence="3 14" id="KW-0479">Metal-binding</keyword>
<name>A0A6N8DSL5_RHOAC</name>
<evidence type="ECO:0000256" key="12">
    <source>
        <dbReference type="ARBA" id="ARBA00032041"/>
    </source>
</evidence>
<dbReference type="GO" id="GO:0019379">
    <property type="term" value="P:sulfate assimilation, phosphoadenylyl sulfate reduction by phosphoadenylyl-sulfate reductase (thioredoxin)"/>
    <property type="evidence" value="ECO:0007669"/>
    <property type="project" value="UniProtKB-UniRule"/>
</dbReference>
<dbReference type="SUPFAM" id="SSF52402">
    <property type="entry name" value="Adenine nucleotide alpha hydrolases-like"/>
    <property type="match status" value="1"/>
</dbReference>
<protein>
    <recommendedName>
        <fullName evidence="10 14">Adenosine 5'-phosphosulfate reductase</fullName>
        <shortName evidence="14">APS reductase</shortName>
        <ecNumber evidence="9 14">1.8.4.10</ecNumber>
    </recommendedName>
    <alternativeName>
        <fullName evidence="12 14">5'-adenylylsulfate reductase</fullName>
    </alternativeName>
    <alternativeName>
        <fullName evidence="11 14">Thioredoxin-dependent 5'-adenylylsulfate reductase</fullName>
    </alternativeName>
</protein>
<dbReference type="PIRSF" id="PIRSF000857">
    <property type="entry name" value="PAPS_reductase"/>
    <property type="match status" value="1"/>
</dbReference>
<feature type="binding site" evidence="14">
    <location>
        <position position="122"/>
    </location>
    <ligand>
        <name>[4Fe-4S] cluster</name>
        <dbReference type="ChEBI" id="CHEBI:49883"/>
    </ligand>
</feature>
<dbReference type="Pfam" id="PF01507">
    <property type="entry name" value="PAPS_reduct"/>
    <property type="match status" value="1"/>
</dbReference>
<comment type="cofactor">
    <cofactor evidence="14">
        <name>[4Fe-4S] cluster</name>
        <dbReference type="ChEBI" id="CHEBI:49883"/>
    </cofactor>
    <text evidence="14">Binds 1 [4Fe-4S] cluster per subunit.</text>
</comment>
<evidence type="ECO:0000256" key="11">
    <source>
        <dbReference type="ARBA" id="ARBA00030894"/>
    </source>
</evidence>
<dbReference type="Gene3D" id="3.40.50.620">
    <property type="entry name" value="HUPs"/>
    <property type="match status" value="1"/>
</dbReference>
<dbReference type="GO" id="GO:0004604">
    <property type="term" value="F:phosphoadenylyl-sulfate reductase (thioredoxin) activity"/>
    <property type="evidence" value="ECO:0007669"/>
    <property type="project" value="UniProtKB-UniRule"/>
</dbReference>
<comment type="similarity">
    <text evidence="1 14">Belongs to the PAPS reductase family. CysH subfamily.</text>
</comment>
<dbReference type="CDD" id="cd23945">
    <property type="entry name" value="PAPS_reductase"/>
    <property type="match status" value="1"/>
</dbReference>
<feature type="binding site" evidence="14">
    <location>
        <position position="204"/>
    </location>
    <ligand>
        <name>[4Fe-4S] cluster</name>
        <dbReference type="ChEBI" id="CHEBI:49883"/>
    </ligand>
</feature>
<dbReference type="GO" id="GO:0005737">
    <property type="term" value="C:cytoplasm"/>
    <property type="evidence" value="ECO:0007669"/>
    <property type="project" value="UniProtKB-SubCell"/>
</dbReference>
<sequence length="250" mass="27833">MSESSLSLVDTLNAAFASATLPNRLRALRKAVDGRIVFTTSFGIEDQAITHALAESEVDFEVVTLDTGRLFPETYELWQRTEEQYALRIKAFYPDAHAVEALIADQGINGFYYGLDMRKACCEVRKVEPLARALSGAQVWVTGLRGDQNAHRSNLGFVEWDAERGLLKANPLFDFSRDDVVAYTKANHAPVNALHEKGFVSIGCAPCTRAIKPGEPERAGRWWWESEDKKECGLHVSTEGRVSRVKEAAE</sequence>
<dbReference type="InterPro" id="IPR014729">
    <property type="entry name" value="Rossmann-like_a/b/a_fold"/>
</dbReference>
<dbReference type="AlphaFoldDB" id="A0A6N8DSL5"/>
<dbReference type="GO" id="GO:0043866">
    <property type="term" value="F:adenylyl-sulfate reductase (thioredoxin) activity"/>
    <property type="evidence" value="ECO:0007669"/>
    <property type="project" value="UniProtKB-EC"/>
</dbReference>
<dbReference type="NCBIfam" id="TIGR02055">
    <property type="entry name" value="APS_reductase"/>
    <property type="match status" value="1"/>
</dbReference>
<comment type="subcellular location">
    <subcellularLocation>
        <location evidence="14">Cytoplasm</location>
    </subcellularLocation>
</comment>
<dbReference type="GO" id="GO:0046872">
    <property type="term" value="F:metal ion binding"/>
    <property type="evidence" value="ECO:0007669"/>
    <property type="project" value="UniProtKB-KW"/>
</dbReference>
<feature type="domain" description="Phosphoadenosine phosphosulphate reductase" evidence="15">
    <location>
        <begin position="36"/>
        <end position="210"/>
    </location>
</feature>
<dbReference type="PANTHER" id="PTHR46482:SF9">
    <property type="entry name" value="5'-ADENYLYLSULFATE REDUCTASE 1, CHLOROPLASTIC"/>
    <property type="match status" value="1"/>
</dbReference>
<dbReference type="InterPro" id="IPR011798">
    <property type="entry name" value="APS_reductase"/>
</dbReference>
<evidence type="ECO:0000313" key="16">
    <source>
        <dbReference type="EMBL" id="MTV32183.1"/>
    </source>
</evidence>
<evidence type="ECO:0000256" key="13">
    <source>
        <dbReference type="ARBA" id="ARBA00048441"/>
    </source>
</evidence>
<dbReference type="InterPro" id="IPR002500">
    <property type="entry name" value="PAPS_reduct_dom"/>
</dbReference>
<proteinExistence type="inferred from homology"/>
<dbReference type="HAMAP" id="MF_00063">
    <property type="entry name" value="CysH"/>
    <property type="match status" value="1"/>
</dbReference>
<organism evidence="16 17">
    <name type="scientific">Rhodoblastus acidophilus</name>
    <name type="common">Rhodopseudomonas acidophila</name>
    <dbReference type="NCBI Taxonomy" id="1074"/>
    <lineage>
        <taxon>Bacteria</taxon>
        <taxon>Pseudomonadati</taxon>
        <taxon>Pseudomonadota</taxon>
        <taxon>Alphaproteobacteria</taxon>
        <taxon>Hyphomicrobiales</taxon>
        <taxon>Rhodoblastaceae</taxon>
        <taxon>Rhodoblastus</taxon>
    </lineage>
</organism>
<evidence type="ECO:0000256" key="3">
    <source>
        <dbReference type="ARBA" id="ARBA00022723"/>
    </source>
</evidence>
<evidence type="ECO:0000256" key="1">
    <source>
        <dbReference type="ARBA" id="ARBA00009732"/>
    </source>
</evidence>
<reference evidence="16 17" key="1">
    <citation type="submission" date="2019-11" db="EMBL/GenBank/DDBJ databases">
        <title>Whole-genome sequence of a Rhodoblastus acidophilus DSM 142.</title>
        <authorList>
            <person name="Kyndt J.A."/>
            <person name="Meyer T.E."/>
        </authorList>
    </citation>
    <scope>NUCLEOTIDE SEQUENCE [LARGE SCALE GENOMIC DNA]</scope>
    <source>
        <strain evidence="16 17">DSM 142</strain>
    </source>
</reference>
<dbReference type="GO" id="GO:0070814">
    <property type="term" value="P:hydrogen sulfide biosynthetic process"/>
    <property type="evidence" value="ECO:0007669"/>
    <property type="project" value="UniProtKB-UniRule"/>
</dbReference>
<dbReference type="NCBIfam" id="NF002537">
    <property type="entry name" value="PRK02090.1"/>
    <property type="match status" value="1"/>
</dbReference>
<feature type="binding site" evidence="14">
    <location>
        <position position="121"/>
    </location>
    <ligand>
        <name>[4Fe-4S] cluster</name>
        <dbReference type="ChEBI" id="CHEBI:49883"/>
    </ligand>
</feature>
<evidence type="ECO:0000256" key="9">
    <source>
        <dbReference type="ARBA" id="ARBA00024386"/>
    </source>
</evidence>
<comment type="caution">
    <text evidence="16">The sequence shown here is derived from an EMBL/GenBank/DDBJ whole genome shotgun (WGS) entry which is preliminary data.</text>
</comment>
<dbReference type="GO" id="GO:0019344">
    <property type="term" value="P:cysteine biosynthetic process"/>
    <property type="evidence" value="ECO:0007669"/>
    <property type="project" value="InterPro"/>
</dbReference>
<comment type="function">
    <text evidence="7 14">Catalyzes the formation of sulfite from adenosine 5'-phosphosulfate (APS) using thioredoxin as an electron donor.</text>
</comment>
<feature type="active site" description="Nucleophile; cysteine thiosulfonate intermediate" evidence="14">
    <location>
        <position position="232"/>
    </location>
</feature>
<evidence type="ECO:0000256" key="6">
    <source>
        <dbReference type="ARBA" id="ARBA00023014"/>
    </source>
</evidence>
<evidence type="ECO:0000256" key="14">
    <source>
        <dbReference type="HAMAP-Rule" id="MF_00063"/>
    </source>
</evidence>
<evidence type="ECO:0000256" key="10">
    <source>
        <dbReference type="ARBA" id="ARBA00029514"/>
    </source>
</evidence>
<dbReference type="EC" id="1.8.4.10" evidence="9 14"/>
<evidence type="ECO:0000313" key="17">
    <source>
        <dbReference type="Proteomes" id="UP000439113"/>
    </source>
</evidence>
<comment type="catalytic activity">
    <reaction evidence="13 14">
        <text>[thioredoxin]-disulfide + sulfite + AMP + 2 H(+) = adenosine 5'-phosphosulfate + [thioredoxin]-dithiol</text>
        <dbReference type="Rhea" id="RHEA:21976"/>
        <dbReference type="Rhea" id="RHEA-COMP:10698"/>
        <dbReference type="Rhea" id="RHEA-COMP:10700"/>
        <dbReference type="ChEBI" id="CHEBI:15378"/>
        <dbReference type="ChEBI" id="CHEBI:17359"/>
        <dbReference type="ChEBI" id="CHEBI:29950"/>
        <dbReference type="ChEBI" id="CHEBI:50058"/>
        <dbReference type="ChEBI" id="CHEBI:58243"/>
        <dbReference type="ChEBI" id="CHEBI:456215"/>
        <dbReference type="EC" id="1.8.4.10"/>
    </reaction>
</comment>
<dbReference type="OrthoDB" id="9794018at2"/>
<keyword evidence="4 14" id="KW-0560">Oxidoreductase</keyword>
<evidence type="ECO:0000256" key="2">
    <source>
        <dbReference type="ARBA" id="ARBA00022490"/>
    </source>
</evidence>
<accession>A0A6N8DSL5</accession>
<evidence type="ECO:0000256" key="4">
    <source>
        <dbReference type="ARBA" id="ARBA00023002"/>
    </source>
</evidence>
<dbReference type="EMBL" id="WNKS01000014">
    <property type="protein sequence ID" value="MTV32183.1"/>
    <property type="molecule type" value="Genomic_DNA"/>
</dbReference>
<evidence type="ECO:0000259" key="15">
    <source>
        <dbReference type="Pfam" id="PF01507"/>
    </source>
</evidence>
<gene>
    <name evidence="14" type="primary">cysH</name>
    <name evidence="16" type="ORF">GJ654_14430</name>
</gene>
<evidence type="ECO:0000256" key="8">
    <source>
        <dbReference type="ARBA" id="ARBA00024327"/>
    </source>
</evidence>
<evidence type="ECO:0000256" key="5">
    <source>
        <dbReference type="ARBA" id="ARBA00023004"/>
    </source>
</evidence>
<evidence type="ECO:0000256" key="7">
    <source>
        <dbReference type="ARBA" id="ARBA00024298"/>
    </source>
</evidence>
<keyword evidence="6 14" id="KW-0411">Iron-sulfur</keyword>
<feature type="binding site" evidence="14">
    <location>
        <position position="207"/>
    </location>
    <ligand>
        <name>[4Fe-4S] cluster</name>
        <dbReference type="ChEBI" id="CHEBI:49883"/>
    </ligand>
</feature>
<dbReference type="InterPro" id="IPR004511">
    <property type="entry name" value="PAPS/APS_Rdtase"/>
</dbReference>
<dbReference type="PANTHER" id="PTHR46482">
    <property type="entry name" value="5'-ADENYLYLSULFATE REDUCTASE 3, CHLOROPLASTIC"/>
    <property type="match status" value="1"/>
</dbReference>